<keyword evidence="4 10" id="KW-0812">Transmembrane</keyword>
<keyword evidence="2" id="KW-1003">Cell membrane</keyword>
<evidence type="ECO:0000256" key="2">
    <source>
        <dbReference type="ARBA" id="ARBA00022475"/>
    </source>
</evidence>
<keyword evidence="6 10" id="KW-1133">Transmembrane helix</keyword>
<protein>
    <recommendedName>
        <fullName evidence="10">Odorant receptor</fullName>
    </recommendedName>
</protein>
<evidence type="ECO:0000256" key="9">
    <source>
        <dbReference type="ARBA" id="ARBA00023224"/>
    </source>
</evidence>
<evidence type="ECO:0000256" key="4">
    <source>
        <dbReference type="ARBA" id="ARBA00022692"/>
    </source>
</evidence>
<name>A0ABM3GI53_NEOLC</name>
<proteinExistence type="inferred from homology"/>
<sequence>MFGKVKLETAVRFTMMCTRLSACLAPSTSASSLEIILHKVYWWIALCISLSFSLPIMYDLYLNRDDVNNIMLNMAELCPICTTTVKLFLCKYNEQKLQACVAELEHFVATASRRERQLLQHYVDRCISVHYFMLFCIVSTIFGFSSVPIFLPQPYPTHATYPFKVETDLLKNMIRAFQILAIVQTALFVSIDAQFSTLIWFTGARFELLSEELRKVSDVAQIHACVRKHQNVLRFAEDVNLLTRFVVSGVGISTAIGTICGGIQLLQDVTAMVKARFVSFVMVGALELFTYAWPAEHLSEDVGYSAYSARWTGQKPEMTNLLFIVMQRARKPASISVSGFIPMLSLDFYKSFLSTSFSYFTTLRATTMANTS</sequence>
<keyword evidence="9 10" id="KW-0807">Transducer</keyword>
<dbReference type="PANTHER" id="PTHR21137">
    <property type="entry name" value="ODORANT RECEPTOR"/>
    <property type="match status" value="1"/>
</dbReference>
<dbReference type="Proteomes" id="UP000829291">
    <property type="component" value="Chromosome 6"/>
</dbReference>
<evidence type="ECO:0000256" key="8">
    <source>
        <dbReference type="ARBA" id="ARBA00023170"/>
    </source>
</evidence>
<evidence type="ECO:0000256" key="1">
    <source>
        <dbReference type="ARBA" id="ARBA00004651"/>
    </source>
</evidence>
<evidence type="ECO:0000256" key="6">
    <source>
        <dbReference type="ARBA" id="ARBA00022989"/>
    </source>
</evidence>
<comment type="subcellular location">
    <subcellularLocation>
        <location evidence="1 10">Cell membrane</location>
        <topology evidence="1 10">Multi-pass membrane protein</topology>
    </subcellularLocation>
</comment>
<reference evidence="12" key="1">
    <citation type="submission" date="2025-08" db="UniProtKB">
        <authorList>
            <consortium name="RefSeq"/>
        </authorList>
    </citation>
    <scope>IDENTIFICATION</scope>
    <source>
        <tissue evidence="12">Thorax and Abdomen</tissue>
    </source>
</reference>
<gene>
    <name evidence="12" type="primary">LOC107227031</name>
</gene>
<dbReference type="InterPro" id="IPR004117">
    <property type="entry name" value="7tm6_olfct_rcpt"/>
</dbReference>
<dbReference type="GeneID" id="107227031"/>
<keyword evidence="3 10" id="KW-0716">Sensory transduction</keyword>
<dbReference type="RefSeq" id="XP_046599933.1">
    <property type="nucleotide sequence ID" value="XM_046743977.1"/>
</dbReference>
<evidence type="ECO:0000256" key="3">
    <source>
        <dbReference type="ARBA" id="ARBA00022606"/>
    </source>
</evidence>
<keyword evidence="5 10" id="KW-0552">Olfaction</keyword>
<feature type="transmembrane region" description="Helical" evidence="10">
    <location>
        <begin position="131"/>
        <end position="151"/>
    </location>
</feature>
<keyword evidence="8 10" id="KW-0675">Receptor</keyword>
<comment type="similarity">
    <text evidence="10">Belongs to the insect chemoreceptor superfamily. Heteromeric odorant receptor channel (TC 1.A.69) family.</text>
</comment>
<evidence type="ECO:0000256" key="10">
    <source>
        <dbReference type="RuleBase" id="RU351113"/>
    </source>
</evidence>
<keyword evidence="11" id="KW-1185">Reference proteome</keyword>
<evidence type="ECO:0000313" key="12">
    <source>
        <dbReference type="RefSeq" id="XP_046599933.1"/>
    </source>
</evidence>
<dbReference type="Pfam" id="PF02949">
    <property type="entry name" value="7tm_6"/>
    <property type="match status" value="1"/>
</dbReference>
<comment type="caution">
    <text evidence="10">Lacks conserved residue(s) required for the propagation of feature annotation.</text>
</comment>
<evidence type="ECO:0000313" key="11">
    <source>
        <dbReference type="Proteomes" id="UP000829291"/>
    </source>
</evidence>
<keyword evidence="7 10" id="KW-0472">Membrane</keyword>
<organism evidence="11 12">
    <name type="scientific">Neodiprion lecontei</name>
    <name type="common">Redheaded pine sawfly</name>
    <dbReference type="NCBI Taxonomy" id="441921"/>
    <lineage>
        <taxon>Eukaryota</taxon>
        <taxon>Metazoa</taxon>
        <taxon>Ecdysozoa</taxon>
        <taxon>Arthropoda</taxon>
        <taxon>Hexapoda</taxon>
        <taxon>Insecta</taxon>
        <taxon>Pterygota</taxon>
        <taxon>Neoptera</taxon>
        <taxon>Endopterygota</taxon>
        <taxon>Hymenoptera</taxon>
        <taxon>Tenthredinoidea</taxon>
        <taxon>Diprionidae</taxon>
        <taxon>Diprioninae</taxon>
        <taxon>Neodiprion</taxon>
    </lineage>
</organism>
<evidence type="ECO:0000256" key="5">
    <source>
        <dbReference type="ARBA" id="ARBA00022725"/>
    </source>
</evidence>
<dbReference type="PANTHER" id="PTHR21137:SF35">
    <property type="entry name" value="ODORANT RECEPTOR 19A-RELATED"/>
    <property type="match status" value="1"/>
</dbReference>
<evidence type="ECO:0000256" key="7">
    <source>
        <dbReference type="ARBA" id="ARBA00023136"/>
    </source>
</evidence>
<feature type="transmembrane region" description="Helical" evidence="10">
    <location>
        <begin position="176"/>
        <end position="201"/>
    </location>
</feature>
<feature type="transmembrane region" description="Helical" evidence="10">
    <location>
        <begin position="40"/>
        <end position="61"/>
    </location>
</feature>
<accession>A0ABM3GI53</accession>